<keyword evidence="2" id="KW-0479">Metal-binding</keyword>
<dbReference type="InterPro" id="IPR053138">
    <property type="entry name" value="N-alpha-Ac-DABA_deacetylase"/>
</dbReference>
<comment type="caution">
    <text evidence="6">The sequence shown here is derived from an EMBL/GenBank/DDBJ whole genome shotgun (WGS) entry which is preliminary data.</text>
</comment>
<feature type="domain" description="SPX" evidence="5">
    <location>
        <begin position="1"/>
        <end position="164"/>
    </location>
</feature>
<evidence type="ECO:0000313" key="6">
    <source>
        <dbReference type="EMBL" id="OMJ29995.1"/>
    </source>
</evidence>
<dbReference type="GO" id="GO:0046872">
    <property type="term" value="F:metal ion binding"/>
    <property type="evidence" value="ECO:0007669"/>
    <property type="project" value="UniProtKB-KW"/>
</dbReference>
<evidence type="ECO:0000313" key="7">
    <source>
        <dbReference type="Proteomes" id="UP000187429"/>
    </source>
</evidence>
<name>A0A1R1YT24_9FUNG</name>
<dbReference type="PROSITE" id="PS51382">
    <property type="entry name" value="SPX"/>
    <property type="match status" value="1"/>
</dbReference>
<keyword evidence="7" id="KW-1185">Reference proteome</keyword>
<dbReference type="Pfam" id="PF24827">
    <property type="entry name" value="AstE_AspA_cat"/>
    <property type="match status" value="1"/>
</dbReference>
<dbReference type="SUPFAM" id="SSF53187">
    <property type="entry name" value="Zn-dependent exopeptidases"/>
    <property type="match status" value="1"/>
</dbReference>
<organism evidence="6 7">
    <name type="scientific">Smittium culicis</name>
    <dbReference type="NCBI Taxonomy" id="133412"/>
    <lineage>
        <taxon>Eukaryota</taxon>
        <taxon>Fungi</taxon>
        <taxon>Fungi incertae sedis</taxon>
        <taxon>Zoopagomycota</taxon>
        <taxon>Kickxellomycotina</taxon>
        <taxon>Harpellomycetes</taxon>
        <taxon>Harpellales</taxon>
        <taxon>Legeriomycetaceae</taxon>
        <taxon>Smittium</taxon>
    </lineage>
</organism>
<dbReference type="Proteomes" id="UP000187429">
    <property type="component" value="Unassembled WGS sequence"/>
</dbReference>
<dbReference type="InterPro" id="IPR004331">
    <property type="entry name" value="SPX_dom"/>
</dbReference>
<evidence type="ECO:0000256" key="3">
    <source>
        <dbReference type="ARBA" id="ARBA00022801"/>
    </source>
</evidence>
<dbReference type="PANTHER" id="PTHR37326">
    <property type="entry name" value="BLL3975 PROTEIN"/>
    <property type="match status" value="1"/>
</dbReference>
<keyword evidence="3" id="KW-0378">Hydrolase</keyword>
<dbReference type="CDD" id="cd06251">
    <property type="entry name" value="M14_ASTE_ASPA-like"/>
    <property type="match status" value="1"/>
</dbReference>
<dbReference type="OrthoDB" id="5588846at2759"/>
<comment type="cofactor">
    <cofactor evidence="1">
        <name>Zn(2+)</name>
        <dbReference type="ChEBI" id="CHEBI:29105"/>
    </cofactor>
</comment>
<gene>
    <name evidence="6" type="ORF">AYI69_g473</name>
</gene>
<evidence type="ECO:0000256" key="2">
    <source>
        <dbReference type="ARBA" id="ARBA00022723"/>
    </source>
</evidence>
<dbReference type="Gene3D" id="3.40.630.10">
    <property type="entry name" value="Zn peptidases"/>
    <property type="match status" value="1"/>
</dbReference>
<dbReference type="CDD" id="cd14447">
    <property type="entry name" value="SPX"/>
    <property type="match status" value="1"/>
</dbReference>
<evidence type="ECO:0000259" key="5">
    <source>
        <dbReference type="PROSITE" id="PS51382"/>
    </source>
</evidence>
<accession>A0A1R1YT24</accession>
<dbReference type="EMBL" id="LSSM01000112">
    <property type="protein sequence ID" value="OMJ29995.1"/>
    <property type="molecule type" value="Genomic_DNA"/>
</dbReference>
<evidence type="ECO:0000256" key="1">
    <source>
        <dbReference type="ARBA" id="ARBA00001947"/>
    </source>
</evidence>
<reference evidence="7" key="1">
    <citation type="submission" date="2017-01" db="EMBL/GenBank/DDBJ databases">
        <authorList>
            <person name="Wang Y."/>
            <person name="White M."/>
            <person name="Kvist S."/>
            <person name="Moncalvo J.-M."/>
        </authorList>
    </citation>
    <scope>NUCLEOTIDE SEQUENCE [LARGE SCALE GENOMIC DNA]</scope>
    <source>
        <strain evidence="7">ID-206-W2</strain>
    </source>
</reference>
<sequence length="547" mass="61721">MKFELQLSLKALPEWKYNYLDYKKLKDEIYFLKDQGSLTNTNNFVLFFREELVKIEAFYKEVMKKCSDDLSSLRKNNSFLKDSENLEKWYSNLNFKGIYIPEEGPFSVNQYCNQSNSWALNKHSHCYCLFLKIEYNRLNISGIKKILKKVDKFIGTNFLDELWKEATTFGFVSSELDEILLHDSRKLWRKVVASTATQDRVSHEQGAISHTPIEYESSEIKTVSRLDLNDFPKNNISRVWVTILQDGLGKNISVPVIVAKGLYDGPIVGITAALHGNELNGIPLIHRLFTEIDTKKLYGTLVAVPVANSPGYNLSQRGFSDGTDLNRVMPGRADGSSAQVWAYNLMNKIVCNFEYLLDLHTASRGRANSLYVRADLLNTVTRKMALLQNPQIIVHNTSPDGSLRGSAMNRAIPSITVEIGDPSRFQKRFVKNALLGVTNFLSHLKMIPDEISNAESDPTVCSRSYWIFASVGGVLFVIPEVNTWVKKGEVIAHVTDIFGCMVEKYFAPDDGIVIGKQFDPVCQTGTRILHLGIIGTHLPGRSDDGHL</sequence>
<dbReference type="GO" id="GO:0016788">
    <property type="term" value="F:hydrolase activity, acting on ester bonds"/>
    <property type="evidence" value="ECO:0007669"/>
    <property type="project" value="InterPro"/>
</dbReference>
<evidence type="ECO:0000256" key="4">
    <source>
        <dbReference type="ARBA" id="ARBA00022833"/>
    </source>
</evidence>
<protein>
    <submittedName>
        <fullName evidence="6">N-alpha-acetyl-L-2,4-diaminobutyric acid deacetylase</fullName>
    </submittedName>
</protein>
<dbReference type="AlphaFoldDB" id="A0A1R1YT24"/>
<keyword evidence="4" id="KW-0862">Zinc</keyword>
<dbReference type="PANTHER" id="PTHR37326:SF1">
    <property type="entry name" value="BLL3975 PROTEIN"/>
    <property type="match status" value="1"/>
</dbReference>
<proteinExistence type="predicted"/>
<dbReference type="InterPro" id="IPR055438">
    <property type="entry name" value="AstE_AspA_cat"/>
</dbReference>